<dbReference type="Pfam" id="PF00990">
    <property type="entry name" value="GGDEF"/>
    <property type="match status" value="1"/>
</dbReference>
<dbReference type="PROSITE" id="PS50883">
    <property type="entry name" value="EAL"/>
    <property type="match status" value="1"/>
</dbReference>
<dbReference type="PROSITE" id="PS50887">
    <property type="entry name" value="GGDEF"/>
    <property type="match status" value="1"/>
</dbReference>
<dbReference type="FunCoup" id="A0A402D2Y4">
    <property type="interactions" value="291"/>
</dbReference>
<dbReference type="Proteomes" id="UP000287394">
    <property type="component" value="Chromosome"/>
</dbReference>
<feature type="compositionally biased region" description="Polar residues" evidence="1">
    <location>
        <begin position="20"/>
        <end position="31"/>
    </location>
</feature>
<evidence type="ECO:0000256" key="1">
    <source>
        <dbReference type="SAM" id="MobiDB-lite"/>
    </source>
</evidence>
<dbReference type="SMART" id="SM00091">
    <property type="entry name" value="PAS"/>
    <property type="match status" value="1"/>
</dbReference>
<evidence type="ECO:0000313" key="2">
    <source>
        <dbReference type="EMBL" id="BDI28418.1"/>
    </source>
</evidence>
<dbReference type="InterPro" id="IPR029787">
    <property type="entry name" value="Nucleotide_cyclase"/>
</dbReference>
<dbReference type="SMART" id="SM00086">
    <property type="entry name" value="PAC"/>
    <property type="match status" value="1"/>
</dbReference>
<dbReference type="InterPro" id="IPR035965">
    <property type="entry name" value="PAS-like_dom_sf"/>
</dbReference>
<dbReference type="EMBL" id="AP025739">
    <property type="protein sequence ID" value="BDI28418.1"/>
    <property type="molecule type" value="Genomic_DNA"/>
</dbReference>
<dbReference type="InterPro" id="IPR001610">
    <property type="entry name" value="PAC"/>
</dbReference>
<dbReference type="SMART" id="SM00052">
    <property type="entry name" value="EAL"/>
    <property type="match status" value="1"/>
</dbReference>
<feature type="region of interest" description="Disordered" evidence="1">
    <location>
        <begin position="1"/>
        <end position="53"/>
    </location>
</feature>
<dbReference type="SMART" id="SM00267">
    <property type="entry name" value="GGDEF"/>
    <property type="match status" value="1"/>
</dbReference>
<dbReference type="KEGG" id="ccot:CCAX7_004690"/>
<dbReference type="PANTHER" id="PTHR44757:SF2">
    <property type="entry name" value="BIOFILM ARCHITECTURE MAINTENANCE PROTEIN MBAA"/>
    <property type="match status" value="1"/>
</dbReference>
<dbReference type="CDD" id="cd01948">
    <property type="entry name" value="EAL"/>
    <property type="match status" value="1"/>
</dbReference>
<protein>
    <submittedName>
        <fullName evidence="2">Uncharacterized protein</fullName>
    </submittedName>
</protein>
<gene>
    <name evidence="2" type="ORF">CCAX7_004690</name>
</gene>
<dbReference type="InterPro" id="IPR001633">
    <property type="entry name" value="EAL_dom"/>
</dbReference>
<dbReference type="InterPro" id="IPR000014">
    <property type="entry name" value="PAS"/>
</dbReference>
<dbReference type="NCBIfam" id="TIGR00254">
    <property type="entry name" value="GGDEF"/>
    <property type="match status" value="1"/>
</dbReference>
<accession>A0A402D2Y4</accession>
<dbReference type="FunFam" id="3.20.20.450:FF:000001">
    <property type="entry name" value="Cyclic di-GMP phosphodiesterase yahA"/>
    <property type="match status" value="1"/>
</dbReference>
<dbReference type="Pfam" id="PF00563">
    <property type="entry name" value="EAL"/>
    <property type="match status" value="1"/>
</dbReference>
<dbReference type="InterPro" id="IPR043128">
    <property type="entry name" value="Rev_trsase/Diguanyl_cyclase"/>
</dbReference>
<dbReference type="Gene3D" id="3.30.70.270">
    <property type="match status" value="1"/>
</dbReference>
<dbReference type="InterPro" id="IPR013655">
    <property type="entry name" value="PAS_fold_3"/>
</dbReference>
<dbReference type="CDD" id="cd00130">
    <property type="entry name" value="PAS"/>
    <property type="match status" value="1"/>
</dbReference>
<dbReference type="OrthoDB" id="9762141at2"/>
<keyword evidence="3" id="KW-1185">Reference proteome</keyword>
<dbReference type="SUPFAM" id="SSF141868">
    <property type="entry name" value="EAL domain-like"/>
    <property type="match status" value="1"/>
</dbReference>
<dbReference type="InterPro" id="IPR052155">
    <property type="entry name" value="Biofilm_reg_signaling"/>
</dbReference>
<name>A0A402D2Y4_9BACT</name>
<dbReference type="RefSeq" id="WP_119323838.1">
    <property type="nucleotide sequence ID" value="NZ_AP025739.1"/>
</dbReference>
<dbReference type="FunFam" id="3.30.450.20:FF:000099">
    <property type="entry name" value="Sensory box sensor histidine kinase"/>
    <property type="match status" value="1"/>
</dbReference>
<proteinExistence type="predicted"/>
<dbReference type="PROSITE" id="PS50112">
    <property type="entry name" value="PAS"/>
    <property type="match status" value="1"/>
</dbReference>
<dbReference type="InterPro" id="IPR000700">
    <property type="entry name" value="PAS-assoc_C"/>
</dbReference>
<reference evidence="2 3" key="1">
    <citation type="journal article" date="2019" name="Int. J. Syst. Evol. Microbiol.">
        <title>Capsulimonas corticalis gen. nov., sp. nov., an aerobic capsulated bacterium, of a novel bacterial order, Capsulimonadales ord. nov., of the class Armatimonadia of the phylum Armatimonadetes.</title>
        <authorList>
            <person name="Li J."/>
            <person name="Kudo C."/>
            <person name="Tonouchi A."/>
        </authorList>
    </citation>
    <scope>NUCLEOTIDE SEQUENCE [LARGE SCALE GENOMIC DNA]</scope>
    <source>
        <strain evidence="2 3">AX-7</strain>
    </source>
</reference>
<organism evidence="2 3">
    <name type="scientific">Capsulimonas corticalis</name>
    <dbReference type="NCBI Taxonomy" id="2219043"/>
    <lineage>
        <taxon>Bacteria</taxon>
        <taxon>Bacillati</taxon>
        <taxon>Armatimonadota</taxon>
        <taxon>Armatimonadia</taxon>
        <taxon>Capsulimonadales</taxon>
        <taxon>Capsulimonadaceae</taxon>
        <taxon>Capsulimonas</taxon>
    </lineage>
</organism>
<sequence length="616" mass="68647">MPTQDPISSTHGAQFPEGNSPAQAGSTSSQVPIPLPGGQDNSPFFLESMSPSDDDLRRSEARYRALVLATTQMIWTAGPDGDLTSVQPALSDFLGMPEDHLKERGWLSAVSPEEREAVTKLWRQCVAQHIMFDSECRLRRHDGVYRDFFIRSVPVLEPSGSVREWVGACRDITERKEASEIIRWQAFHDSLTGLPNRTLFLDRLRQALAIAGRKREQAAVLILDIDRFKDVNDTLGHAAGDALLQEVAERLRISLRAEDTLARMGGDEFTLMMPSLKDAQDAAHVAQKLIENLRRPVIVDGHELFVTASIGISIFPHDGEEDQTLLRHADQAMYRAKSQGRNGYQLFTETMNADALGRLLLEHSLYKGLGRGEFSLYYQPQIEMNTWSIGSVEALIRWRHPTLGLLLPGQFIPLAEEIGLIVPLGEWVLREACRQGALWREQGRSIRIAINLSARQFEQAGLVEMVQSALQDSGFPAELLDLELTESTIIQNKDNAAETLGTLRELGVRICIDDFGTGYSSLSYLRRFPLDVLKIDRSFVTGLAEDARDQAVVRALIDLAHALGLVVIAEGVENVAQRNTLFDLGCDVMQGFLFSPALSVEEVDIFLDTIPNTRRH</sequence>
<dbReference type="AlphaFoldDB" id="A0A402D2Y4"/>
<dbReference type="CDD" id="cd01949">
    <property type="entry name" value="GGDEF"/>
    <property type="match status" value="1"/>
</dbReference>
<dbReference type="InterPro" id="IPR000160">
    <property type="entry name" value="GGDEF_dom"/>
</dbReference>
<dbReference type="SUPFAM" id="SSF55073">
    <property type="entry name" value="Nucleotide cyclase"/>
    <property type="match status" value="1"/>
</dbReference>
<dbReference type="Pfam" id="PF08447">
    <property type="entry name" value="PAS_3"/>
    <property type="match status" value="1"/>
</dbReference>
<evidence type="ECO:0000313" key="3">
    <source>
        <dbReference type="Proteomes" id="UP000287394"/>
    </source>
</evidence>
<dbReference type="Gene3D" id="3.20.20.450">
    <property type="entry name" value="EAL domain"/>
    <property type="match status" value="1"/>
</dbReference>
<dbReference type="FunFam" id="3.30.70.270:FF:000001">
    <property type="entry name" value="Diguanylate cyclase domain protein"/>
    <property type="match status" value="1"/>
</dbReference>
<dbReference type="PANTHER" id="PTHR44757">
    <property type="entry name" value="DIGUANYLATE CYCLASE DGCP"/>
    <property type="match status" value="1"/>
</dbReference>
<feature type="compositionally biased region" description="Polar residues" evidence="1">
    <location>
        <begin position="1"/>
        <end position="12"/>
    </location>
</feature>
<dbReference type="Gene3D" id="3.30.450.20">
    <property type="entry name" value="PAS domain"/>
    <property type="match status" value="1"/>
</dbReference>
<dbReference type="InterPro" id="IPR035919">
    <property type="entry name" value="EAL_sf"/>
</dbReference>
<dbReference type="SUPFAM" id="SSF55785">
    <property type="entry name" value="PYP-like sensor domain (PAS domain)"/>
    <property type="match status" value="1"/>
</dbReference>
<dbReference type="PROSITE" id="PS50113">
    <property type="entry name" value="PAC"/>
    <property type="match status" value="1"/>
</dbReference>
<dbReference type="NCBIfam" id="TIGR00229">
    <property type="entry name" value="sensory_box"/>
    <property type="match status" value="1"/>
</dbReference>